<proteinExistence type="predicted"/>
<dbReference type="AlphaFoldDB" id="A0A833DYS3"/>
<sequence>MGYIIFVSYESDAERKRIDYLVDKWSSRAKIKKPRGFVFLIDTEKVQEFLEELFSKLEGNAEEKVEIYKVEEVIKKVKAKRKSLEYTINEERKVVERFMEYLLSKLNASYAYSDALAKVYEVYTRKGRGIVRVILRGNHKTDVALEIEGYGDVVDYLVEKIDDELKFFTGG</sequence>
<accession>A0A833DYS3</accession>
<gene>
    <name evidence="1" type="ORF">EYH13_01010</name>
</gene>
<evidence type="ECO:0000313" key="1">
    <source>
        <dbReference type="EMBL" id="HIP74740.1"/>
    </source>
</evidence>
<dbReference type="EMBL" id="DQUG01000041">
    <property type="protein sequence ID" value="HIP74740.1"/>
    <property type="molecule type" value="Genomic_DNA"/>
</dbReference>
<protein>
    <submittedName>
        <fullName evidence="1">Uncharacterized protein</fullName>
    </submittedName>
</protein>
<organism evidence="1 2">
    <name type="scientific">Thermococcus paralvinellae</name>
    <dbReference type="NCBI Taxonomy" id="582419"/>
    <lineage>
        <taxon>Archaea</taxon>
        <taxon>Methanobacteriati</taxon>
        <taxon>Methanobacteriota</taxon>
        <taxon>Thermococci</taxon>
        <taxon>Thermococcales</taxon>
        <taxon>Thermococcaceae</taxon>
        <taxon>Thermococcus</taxon>
    </lineage>
</organism>
<dbReference type="Proteomes" id="UP000649326">
    <property type="component" value="Unassembled WGS sequence"/>
</dbReference>
<name>A0A833DYS3_9EURY</name>
<comment type="caution">
    <text evidence="1">The sequence shown here is derived from an EMBL/GenBank/DDBJ whole genome shotgun (WGS) entry which is preliminary data.</text>
</comment>
<evidence type="ECO:0000313" key="2">
    <source>
        <dbReference type="Proteomes" id="UP000649326"/>
    </source>
</evidence>
<reference evidence="1" key="1">
    <citation type="journal article" date="2020" name="ISME J.">
        <title>Gammaproteobacteria mediating utilization of methyl-, sulfur- and petroleum organic compounds in deep ocean hydrothermal plumes.</title>
        <authorList>
            <person name="Zhou Z."/>
            <person name="Liu Y."/>
            <person name="Pan J."/>
            <person name="Cron B.R."/>
            <person name="Toner B.M."/>
            <person name="Anantharaman K."/>
            <person name="Breier J.A."/>
            <person name="Dick G.J."/>
            <person name="Li M."/>
        </authorList>
    </citation>
    <scope>NUCLEOTIDE SEQUENCE</scope>
    <source>
        <strain evidence="1">SZUA-1451</strain>
    </source>
</reference>